<dbReference type="Proteomes" id="UP000502421">
    <property type="component" value="Chromosome"/>
</dbReference>
<dbReference type="RefSeq" id="WP_168803035.1">
    <property type="nucleotide sequence ID" value="NZ_CP051204.2"/>
</dbReference>
<evidence type="ECO:0000313" key="1">
    <source>
        <dbReference type="EMBL" id="QJB30757.1"/>
    </source>
</evidence>
<gene>
    <name evidence="2" type="ORF">HF324_05095</name>
    <name evidence="1" type="ORF">HF329_05380</name>
</gene>
<name>A0AAE6ZF71_9BACT</name>
<keyword evidence="4" id="KW-1185">Reference proteome</keyword>
<reference evidence="1" key="2">
    <citation type="submission" date="2020-09" db="EMBL/GenBank/DDBJ databases">
        <authorList>
            <person name="Kittiwongwattana C."/>
        </authorList>
    </citation>
    <scope>NUCLEOTIDE SEQUENCE</scope>
    <source>
        <strain evidence="2">1303</strain>
        <strain evidence="1">1310</strain>
    </source>
</reference>
<dbReference type="Proteomes" id="UP000503144">
    <property type="component" value="Chromosome"/>
</dbReference>
<dbReference type="Pfam" id="PF20365">
    <property type="entry name" value="DUF6660"/>
    <property type="match status" value="1"/>
</dbReference>
<dbReference type="EMBL" id="CP051205">
    <property type="protein sequence ID" value="QJB30757.1"/>
    <property type="molecule type" value="Genomic_DNA"/>
</dbReference>
<accession>A0AAE6ZF71</accession>
<evidence type="ECO:0000313" key="3">
    <source>
        <dbReference type="Proteomes" id="UP000502421"/>
    </source>
</evidence>
<dbReference type="EMBL" id="CP051204">
    <property type="protein sequence ID" value="QJB37258.1"/>
    <property type="molecule type" value="Genomic_DNA"/>
</dbReference>
<dbReference type="PROSITE" id="PS51257">
    <property type="entry name" value="PROKAR_LIPOPROTEIN"/>
    <property type="match status" value="1"/>
</dbReference>
<protein>
    <submittedName>
        <fullName evidence="1">Uncharacterized protein</fullName>
    </submittedName>
</protein>
<evidence type="ECO:0000313" key="2">
    <source>
        <dbReference type="EMBL" id="QJB37258.1"/>
    </source>
</evidence>
<dbReference type="KEGG" id="coy:HF329_05380"/>
<sequence length="102" mass="10871">MRFFAVILSIVLLALGTVSCSDELPLSGTASSSYQADNATHQHEHKDFCSPFCACSCCAAPVIISLVYSAPVPASHTIFSYSEMPAGIISDLPQPVWQPPRA</sequence>
<organism evidence="1 3">
    <name type="scientific">Chitinophaga oryzae</name>
    <dbReference type="NCBI Taxonomy" id="2725414"/>
    <lineage>
        <taxon>Bacteria</taxon>
        <taxon>Pseudomonadati</taxon>
        <taxon>Bacteroidota</taxon>
        <taxon>Chitinophagia</taxon>
        <taxon>Chitinophagales</taxon>
        <taxon>Chitinophagaceae</taxon>
        <taxon>Chitinophaga</taxon>
    </lineage>
</organism>
<dbReference type="AlphaFoldDB" id="A0AAE6ZF71"/>
<dbReference type="InterPro" id="IPR046601">
    <property type="entry name" value="DUF6660"/>
</dbReference>
<evidence type="ECO:0000313" key="4">
    <source>
        <dbReference type="Proteomes" id="UP000503144"/>
    </source>
</evidence>
<reference evidence="3" key="1">
    <citation type="submission" date="2020-04" db="EMBL/GenBank/DDBJ databases">
        <authorList>
            <person name="Kittiwongwattana C."/>
        </authorList>
    </citation>
    <scope>NUCLEOTIDE SEQUENCE [LARGE SCALE GENOMIC DNA]</scope>
    <source>
        <strain evidence="3">1310</strain>
    </source>
</reference>
<proteinExistence type="predicted"/>